<dbReference type="PANTHER" id="PTHR34385">
    <property type="entry name" value="D-ALANYL-D-ALANINE CARBOXYPEPTIDASE"/>
    <property type="match status" value="1"/>
</dbReference>
<dbReference type="EMBL" id="CP063169">
    <property type="protein sequence ID" value="QOR71941.1"/>
    <property type="molecule type" value="Genomic_DNA"/>
</dbReference>
<keyword evidence="4" id="KW-1185">Reference proteome</keyword>
<keyword evidence="1" id="KW-1133">Transmembrane helix</keyword>
<dbReference type="InterPro" id="IPR052179">
    <property type="entry name" value="DD-CPase-like"/>
</dbReference>
<evidence type="ECO:0000313" key="3">
    <source>
        <dbReference type="EMBL" id="QOR71941.1"/>
    </source>
</evidence>
<evidence type="ECO:0000256" key="1">
    <source>
        <dbReference type="SAM" id="Phobius"/>
    </source>
</evidence>
<dbReference type="Proteomes" id="UP000593758">
    <property type="component" value="Chromosome"/>
</dbReference>
<protein>
    <submittedName>
        <fullName evidence="3">M15 family metallopeptidase</fullName>
    </submittedName>
</protein>
<feature type="transmembrane region" description="Helical" evidence="1">
    <location>
        <begin position="12"/>
        <end position="33"/>
    </location>
</feature>
<feature type="domain" description="D-alanyl-D-alanine carboxypeptidase-like core" evidence="2">
    <location>
        <begin position="77"/>
        <end position="178"/>
    </location>
</feature>
<dbReference type="Gene3D" id="3.30.1380.10">
    <property type="match status" value="1"/>
</dbReference>
<keyword evidence="1" id="KW-0812">Transmembrane</keyword>
<dbReference type="RefSeq" id="WP_193498589.1">
    <property type="nucleotide sequence ID" value="NZ_CP063169.1"/>
</dbReference>
<dbReference type="PANTHER" id="PTHR34385:SF1">
    <property type="entry name" value="PEPTIDOGLYCAN L-ALANYL-D-GLUTAMATE ENDOPEPTIDASE CWLK"/>
    <property type="match status" value="1"/>
</dbReference>
<dbReference type="InterPro" id="IPR003709">
    <property type="entry name" value="VanY-like_core_dom"/>
</dbReference>
<evidence type="ECO:0000259" key="2">
    <source>
        <dbReference type="Pfam" id="PF02557"/>
    </source>
</evidence>
<name>A0A7M1SWS1_9MICO</name>
<dbReference type="GO" id="GO:0008233">
    <property type="term" value="F:peptidase activity"/>
    <property type="evidence" value="ECO:0007669"/>
    <property type="project" value="InterPro"/>
</dbReference>
<gene>
    <name evidence="3" type="ORF">IM660_06725</name>
</gene>
<accession>A0A7M1SWS1</accession>
<dbReference type="KEGG" id="halt:IM660_06725"/>
<evidence type="ECO:0000313" key="4">
    <source>
        <dbReference type="Proteomes" id="UP000593758"/>
    </source>
</evidence>
<proteinExistence type="predicted"/>
<dbReference type="GO" id="GO:0006508">
    <property type="term" value="P:proteolysis"/>
    <property type="evidence" value="ECO:0007669"/>
    <property type="project" value="InterPro"/>
</dbReference>
<reference evidence="3 4" key="1">
    <citation type="submission" date="2020-10" db="EMBL/GenBank/DDBJ databases">
        <title>Haloactinobacterium sp. RN3S43, a bacterium isolated from saline soil.</title>
        <authorList>
            <person name="Sun J.-Q."/>
        </authorList>
    </citation>
    <scope>NUCLEOTIDE SEQUENCE [LARGE SCALE GENOMIC DNA]</scope>
    <source>
        <strain evidence="3 4">RN3S43</strain>
    </source>
</reference>
<dbReference type="AlphaFoldDB" id="A0A7M1SWS1"/>
<dbReference type="SUPFAM" id="SSF55166">
    <property type="entry name" value="Hedgehog/DD-peptidase"/>
    <property type="match status" value="1"/>
</dbReference>
<organism evidence="3 4">
    <name type="scientific">Ruania alkalisoli</name>
    <dbReference type="NCBI Taxonomy" id="2779775"/>
    <lineage>
        <taxon>Bacteria</taxon>
        <taxon>Bacillati</taxon>
        <taxon>Actinomycetota</taxon>
        <taxon>Actinomycetes</taxon>
        <taxon>Micrococcales</taxon>
        <taxon>Ruaniaceae</taxon>
        <taxon>Ruania</taxon>
    </lineage>
</organism>
<dbReference type="CDD" id="cd14846">
    <property type="entry name" value="Peptidase_M15_like"/>
    <property type="match status" value="1"/>
</dbReference>
<keyword evidence="1" id="KW-0472">Membrane</keyword>
<dbReference type="Pfam" id="PF02557">
    <property type="entry name" value="VanY"/>
    <property type="match status" value="1"/>
</dbReference>
<sequence length="203" mass="21732">MSRNRSVVRTPRILLVVGVAVAILAGLVGYRALLPSAPAALEVLEGGHRGDPDEADGVIPDGANVSVFDDDAPAVANLEPDLLDAVRRAAADAERDGVAFQVTSGWRSARFQQQLVDEAVAQYGSEDEAARWVATAETSAHVSGEAIDIGPVDAMSWLSQHGGRYGLCQVYGNEPWHYELRQEAAERGCPPMFADPTEDPRLQ</sequence>
<dbReference type="InterPro" id="IPR009045">
    <property type="entry name" value="Zn_M74/Hedgehog-like"/>
</dbReference>